<dbReference type="STRING" id="240176.A8PB90"/>
<dbReference type="KEGG" id="cci:CC1G_02588"/>
<organism evidence="9 10">
    <name type="scientific">Coprinopsis cinerea (strain Okayama-7 / 130 / ATCC MYA-4618 / FGSC 9003)</name>
    <name type="common">Inky cap fungus</name>
    <name type="synonym">Hormographiella aspergillata</name>
    <dbReference type="NCBI Taxonomy" id="240176"/>
    <lineage>
        <taxon>Eukaryota</taxon>
        <taxon>Fungi</taxon>
        <taxon>Dikarya</taxon>
        <taxon>Basidiomycota</taxon>
        <taxon>Agaricomycotina</taxon>
        <taxon>Agaricomycetes</taxon>
        <taxon>Agaricomycetidae</taxon>
        <taxon>Agaricales</taxon>
        <taxon>Agaricineae</taxon>
        <taxon>Psathyrellaceae</taxon>
        <taxon>Coprinopsis</taxon>
    </lineage>
</organism>
<evidence type="ECO:0000256" key="6">
    <source>
        <dbReference type="ARBA" id="ARBA00023136"/>
    </source>
</evidence>
<dbReference type="GeneID" id="6016756"/>
<dbReference type="InterPro" id="IPR036636">
    <property type="entry name" value="COX7C/Cox8_sf"/>
</dbReference>
<dbReference type="InParanoid" id="A8PB90"/>
<name>A8PB90_COPC7</name>
<evidence type="ECO:0000313" key="10">
    <source>
        <dbReference type="Proteomes" id="UP000001861"/>
    </source>
</evidence>
<evidence type="ECO:0000256" key="4">
    <source>
        <dbReference type="ARBA" id="ARBA00022792"/>
    </source>
</evidence>
<proteinExistence type="inferred from homology"/>
<sequence length="79" mass="8707">MSSLATVALRGSRSIARKSAPSAVRHAHSGPNSHLPFNYTTASKPAIAFKFLLFFGTAFSIPFAQNYWHWNRKGGMKNP</sequence>
<comment type="pathway">
    <text evidence="2 7">Energy metabolism; oxidative phosphorylation.</text>
</comment>
<evidence type="ECO:0000256" key="8">
    <source>
        <dbReference type="SAM" id="MobiDB-lite"/>
    </source>
</evidence>
<keyword evidence="6 7" id="KW-0472">Membrane</keyword>
<dbReference type="EMBL" id="AACS02000004">
    <property type="protein sequence ID" value="EAU81572.1"/>
    <property type="molecule type" value="Genomic_DNA"/>
</dbReference>
<evidence type="ECO:0000313" key="9">
    <source>
        <dbReference type="EMBL" id="EAU81572.1"/>
    </source>
</evidence>
<comment type="subunit">
    <text evidence="7">Component of the cytochrome c oxidase (complex IV, CIV), a multisubunit enzyme composed of a catalytic core of 3 subunits and several supernumerary subunits. The complex exists as a monomer or a dimer and forms supercomplexes (SCs) in the inner mitochondrial membrane with ubiquinol-cytochrome c oxidoreductase (cytochrome b-c1 complex, complex III, CIII).</text>
</comment>
<dbReference type="UniPathway" id="UPA00705"/>
<dbReference type="Proteomes" id="UP000001861">
    <property type="component" value="Unassembled WGS sequence"/>
</dbReference>
<dbReference type="AlphaFoldDB" id="A8PB90"/>
<dbReference type="eggNOG" id="ENOG502RBPX">
    <property type="taxonomic scope" value="Eukaryota"/>
</dbReference>
<evidence type="ECO:0000256" key="1">
    <source>
        <dbReference type="ARBA" id="ARBA00004434"/>
    </source>
</evidence>
<evidence type="ECO:0000256" key="5">
    <source>
        <dbReference type="ARBA" id="ARBA00023128"/>
    </source>
</evidence>
<feature type="transmembrane region" description="Helical" evidence="7">
    <location>
        <begin position="47"/>
        <end position="68"/>
    </location>
</feature>
<keyword evidence="7" id="KW-0812">Transmembrane</keyword>
<dbReference type="GO" id="GO:0005743">
    <property type="term" value="C:mitochondrial inner membrane"/>
    <property type="evidence" value="ECO:0007669"/>
    <property type="project" value="UniProtKB-SubCell"/>
</dbReference>
<reference evidence="9 10" key="1">
    <citation type="journal article" date="2010" name="Proc. Natl. Acad. Sci. U.S.A.">
        <title>Insights into evolution of multicellular fungi from the assembled chromosomes of the mushroom Coprinopsis cinerea (Coprinus cinereus).</title>
        <authorList>
            <person name="Stajich J.E."/>
            <person name="Wilke S.K."/>
            <person name="Ahren D."/>
            <person name="Au C.H."/>
            <person name="Birren B.W."/>
            <person name="Borodovsky M."/>
            <person name="Burns C."/>
            <person name="Canback B."/>
            <person name="Casselton L.A."/>
            <person name="Cheng C.K."/>
            <person name="Deng J."/>
            <person name="Dietrich F.S."/>
            <person name="Fargo D.C."/>
            <person name="Farman M.L."/>
            <person name="Gathman A.C."/>
            <person name="Goldberg J."/>
            <person name="Guigo R."/>
            <person name="Hoegger P.J."/>
            <person name="Hooker J.B."/>
            <person name="Huggins A."/>
            <person name="James T.Y."/>
            <person name="Kamada T."/>
            <person name="Kilaru S."/>
            <person name="Kodira C."/>
            <person name="Kues U."/>
            <person name="Kupfer D."/>
            <person name="Kwan H.S."/>
            <person name="Lomsadze A."/>
            <person name="Li W."/>
            <person name="Lilly W.W."/>
            <person name="Ma L.J."/>
            <person name="Mackey A.J."/>
            <person name="Manning G."/>
            <person name="Martin F."/>
            <person name="Muraguchi H."/>
            <person name="Natvig D.O."/>
            <person name="Palmerini H."/>
            <person name="Ramesh M.A."/>
            <person name="Rehmeyer C.J."/>
            <person name="Roe B.A."/>
            <person name="Shenoy N."/>
            <person name="Stanke M."/>
            <person name="Ter-Hovhannisyan V."/>
            <person name="Tunlid A."/>
            <person name="Velagapudi R."/>
            <person name="Vision T.J."/>
            <person name="Zeng Q."/>
            <person name="Zolan M.E."/>
            <person name="Pukkila P.J."/>
        </authorList>
    </citation>
    <scope>NUCLEOTIDE SEQUENCE [LARGE SCALE GENOMIC DNA]</scope>
    <source>
        <strain evidence="10">Okayama-7 / 130 / ATCC MYA-4618 / FGSC 9003</strain>
    </source>
</reference>
<dbReference type="InterPro" id="IPR004202">
    <property type="entry name" value="COX7C/Cox8"/>
</dbReference>
<dbReference type="Pfam" id="PF02935">
    <property type="entry name" value="COX7C"/>
    <property type="match status" value="1"/>
</dbReference>
<dbReference type="GO" id="GO:0006123">
    <property type="term" value="P:mitochondrial electron transport, cytochrome c to oxygen"/>
    <property type="evidence" value="ECO:0007669"/>
    <property type="project" value="UniProtKB-UniRule"/>
</dbReference>
<dbReference type="Gene3D" id="4.10.49.10">
    <property type="entry name" value="Cytochrome c oxidase subunit VIIc"/>
    <property type="match status" value="1"/>
</dbReference>
<comment type="similarity">
    <text evidence="3 7">Belongs to the cytochrome c oxidase VIIc family.</text>
</comment>
<protein>
    <recommendedName>
        <fullName evidence="7">Cytochrome c oxidase subunit 8, mitochondrial</fullName>
    </recommendedName>
    <alternativeName>
        <fullName evidence="7">Cytochrome c oxidase polypeptide VIII</fullName>
    </alternativeName>
</protein>
<dbReference type="GO" id="GO:0045277">
    <property type="term" value="C:respiratory chain complex IV"/>
    <property type="evidence" value="ECO:0007669"/>
    <property type="project" value="UniProtKB-UniRule"/>
</dbReference>
<keyword evidence="5 7" id="KW-0496">Mitochondrion</keyword>
<keyword evidence="10" id="KW-1185">Reference proteome</keyword>
<comment type="subcellular location">
    <subcellularLocation>
        <location evidence="1 7">Mitochondrion inner membrane</location>
        <topology evidence="1 7">Single-pass membrane protein</topology>
    </subcellularLocation>
</comment>
<comment type="function">
    <text evidence="7">Component of the cytochrome c oxidase, the last enzyme in the mitochondrial electron transport chain which drives oxidative phosphorylation. The respiratory chain contains 3 multisubunit complexes succinate dehydrogenase (complex II, CII), ubiquinol-cytochrome c oxidoreductase (cytochrome b-c1 complex, complex III, CIII) and cytochrome c oxidase (complex IV, CIV), that cooperate to transfer electrons derived from NADH and succinate to molecular oxygen, creating an electrochemical gradient over the inner membrane that drives transmembrane transport and the ATP synthase. Cytochrome c oxidase is the component of the respiratory chain that catalyzes the reduction of oxygen to water. Electrons originating from reduced cytochrome c in the intermembrane space (IMS) are transferred via the dinuclear copper A center (CU(A)) of subunit 2 and heme A of subunit 1 to the active site in subunit 1, a binuclear center (BNC) formed by heme A3 and copper B (CU(B)). The BNC reduces molecular oxygen to 2 water molecules using 4 electrons from cytochrome c in the IMS and 4 protons from the mitochondrial matrix.</text>
</comment>
<evidence type="ECO:0000256" key="3">
    <source>
        <dbReference type="ARBA" id="ARBA00010514"/>
    </source>
</evidence>
<keyword evidence="7" id="KW-0809">Transit peptide</keyword>
<dbReference type="RefSeq" id="XP_001840125.1">
    <property type="nucleotide sequence ID" value="XM_001840073.2"/>
</dbReference>
<dbReference type="VEuPathDB" id="FungiDB:CC1G_02588"/>
<keyword evidence="7" id="KW-1133">Transmembrane helix</keyword>
<accession>A8PB90</accession>
<feature type="region of interest" description="Disordered" evidence="8">
    <location>
        <begin position="12"/>
        <end position="37"/>
    </location>
</feature>
<dbReference type="OrthoDB" id="9974841at2759"/>
<gene>
    <name evidence="9" type="ORF">CC1G_02588</name>
</gene>
<evidence type="ECO:0000256" key="7">
    <source>
        <dbReference type="RuleBase" id="RU368123"/>
    </source>
</evidence>
<comment type="caution">
    <text evidence="9">The sequence shown here is derived from an EMBL/GenBank/DDBJ whole genome shotgun (WGS) entry which is preliminary data.</text>
</comment>
<keyword evidence="4 7" id="KW-0999">Mitochondrion inner membrane</keyword>
<evidence type="ECO:0000256" key="2">
    <source>
        <dbReference type="ARBA" id="ARBA00004673"/>
    </source>
</evidence>